<dbReference type="InterPro" id="IPR037257">
    <property type="entry name" value="T2SS_E_N_sf"/>
</dbReference>
<dbReference type="STRING" id="1817822.A2826_02895"/>
<name>A0A1F5NRT1_9BACT</name>
<comment type="caution">
    <text evidence="5">The sequence shown here is derived from an EMBL/GenBank/DDBJ whole genome shotgun (WGS) entry which is preliminary data.</text>
</comment>
<dbReference type="Pfam" id="PF00437">
    <property type="entry name" value="T2SSE"/>
    <property type="match status" value="1"/>
</dbReference>
<dbReference type="InterPro" id="IPR007831">
    <property type="entry name" value="T2SS_GspE_N"/>
</dbReference>
<dbReference type="Gene3D" id="3.30.450.90">
    <property type="match status" value="1"/>
</dbReference>
<dbReference type="PANTHER" id="PTHR30258">
    <property type="entry name" value="TYPE II SECRETION SYSTEM PROTEIN GSPE-RELATED"/>
    <property type="match status" value="1"/>
</dbReference>
<accession>A0A1F5NRT1</accession>
<dbReference type="EMBL" id="MFEI01000034">
    <property type="protein sequence ID" value="OGE80385.1"/>
    <property type="molecule type" value="Genomic_DNA"/>
</dbReference>
<protein>
    <recommendedName>
        <fullName evidence="4">AAA+ ATPase domain-containing protein</fullName>
    </recommendedName>
</protein>
<evidence type="ECO:0000313" key="5">
    <source>
        <dbReference type="EMBL" id="OGE80385.1"/>
    </source>
</evidence>
<dbReference type="GO" id="GO:0005524">
    <property type="term" value="F:ATP binding"/>
    <property type="evidence" value="ECO:0007669"/>
    <property type="project" value="UniProtKB-KW"/>
</dbReference>
<dbReference type="Pfam" id="PF05157">
    <property type="entry name" value="MshEN"/>
    <property type="match status" value="1"/>
</dbReference>
<proteinExistence type="inferred from homology"/>
<dbReference type="PANTHER" id="PTHR30258:SF1">
    <property type="entry name" value="PROTEIN TRANSPORT PROTEIN HOFB HOMOLOG"/>
    <property type="match status" value="1"/>
</dbReference>
<gene>
    <name evidence="5" type="ORF">A2826_02895</name>
</gene>
<dbReference type="SUPFAM" id="SSF52540">
    <property type="entry name" value="P-loop containing nucleoside triphosphate hydrolases"/>
    <property type="match status" value="1"/>
</dbReference>
<evidence type="ECO:0000256" key="3">
    <source>
        <dbReference type="ARBA" id="ARBA00022840"/>
    </source>
</evidence>
<dbReference type="Gene3D" id="3.30.300.160">
    <property type="entry name" value="Type II secretion system, protein E, N-terminal domain"/>
    <property type="match status" value="1"/>
</dbReference>
<dbReference type="AlphaFoldDB" id="A0A1F5NRT1"/>
<dbReference type="FunFam" id="3.40.50.300:FF:000398">
    <property type="entry name" value="Type IV pilus assembly ATPase PilB"/>
    <property type="match status" value="1"/>
</dbReference>
<dbReference type="InterPro" id="IPR027417">
    <property type="entry name" value="P-loop_NTPase"/>
</dbReference>
<organism evidence="5 6">
    <name type="scientific">Candidatus Doudnabacteria bacterium RIFCSPHIGHO2_01_FULL_43_23</name>
    <dbReference type="NCBI Taxonomy" id="1817822"/>
    <lineage>
        <taxon>Bacteria</taxon>
        <taxon>Candidatus Doudnaibacteriota</taxon>
    </lineage>
</organism>
<dbReference type="GO" id="GO:0005886">
    <property type="term" value="C:plasma membrane"/>
    <property type="evidence" value="ECO:0007669"/>
    <property type="project" value="TreeGrafter"/>
</dbReference>
<dbReference type="Proteomes" id="UP000177912">
    <property type="component" value="Unassembled WGS sequence"/>
</dbReference>
<dbReference type="InterPro" id="IPR003593">
    <property type="entry name" value="AAA+_ATPase"/>
</dbReference>
<comment type="similarity">
    <text evidence="1">Belongs to the GSP E family.</text>
</comment>
<dbReference type="CDD" id="cd01129">
    <property type="entry name" value="PulE-GspE-like"/>
    <property type="match status" value="1"/>
</dbReference>
<dbReference type="SUPFAM" id="SSF160246">
    <property type="entry name" value="EspE N-terminal domain-like"/>
    <property type="match status" value="1"/>
</dbReference>
<keyword evidence="3" id="KW-0067">ATP-binding</keyword>
<dbReference type="Gene3D" id="3.40.50.300">
    <property type="entry name" value="P-loop containing nucleotide triphosphate hydrolases"/>
    <property type="match status" value="1"/>
</dbReference>
<reference evidence="5 6" key="1">
    <citation type="journal article" date="2016" name="Nat. Commun.">
        <title>Thousands of microbial genomes shed light on interconnected biogeochemical processes in an aquifer system.</title>
        <authorList>
            <person name="Anantharaman K."/>
            <person name="Brown C.T."/>
            <person name="Hug L.A."/>
            <person name="Sharon I."/>
            <person name="Castelle C.J."/>
            <person name="Probst A.J."/>
            <person name="Thomas B.C."/>
            <person name="Singh A."/>
            <person name="Wilkins M.J."/>
            <person name="Karaoz U."/>
            <person name="Brodie E.L."/>
            <person name="Williams K.H."/>
            <person name="Hubbard S.S."/>
            <person name="Banfield J.F."/>
        </authorList>
    </citation>
    <scope>NUCLEOTIDE SEQUENCE [LARGE SCALE GENOMIC DNA]</scope>
</reference>
<sequence>MTNLSQTKYGFEDFLLRSGKLDTTKTGKLSILSNGSGASLTDTLLKEKILDEEELAVLRAEYYKLPFIDMNKHVVDKEVLAMVPQKSIAMYQFVPFAFDGRTLKVAITDPTNLTSLEALEFFAQKKRYIVEIYLTSLSGFRHAVSENKNISLEVKGVLQDIEDKQRQVAEKNVKKDGVAATDEKVIIDAPITKIVDVIVKHAIEARASDIHIEPSEHDMRVRYRIDGVLQNSLVVPKSVHAAIISRIKILSNLKIDETRLPQDGRFHIQFGKTSVDFRVSTLPTVNGEKAVLRILDKSTGVPTLDELGVWGKKLAMIEDNLKKSHGMVLVTGPTGSGKSTTLSSVLTRLNKVGVNIVTLEDPVEYYIDGVNQAQVRAEIGLTFASGLRSILRQDPNIVMVGEIRDAETAELAVHAALTGHLVFSTLHTNDAIGAIPRLIDMGVDNFLLVASLNLVMAQRLVRKLCEECKKRTSVSKDLSVQIRKELEGVDPAEIEDLDFTDMKIHEAVGCNACGSSGYKGRVGIFEVLNIEKKIKQLMSDKSPMSQILDEAIKQGMVSMKQDGYIKVLRSITTVEEVLRVTKI</sequence>
<feature type="domain" description="AAA+ ATPase" evidence="4">
    <location>
        <begin position="324"/>
        <end position="447"/>
    </location>
</feature>
<evidence type="ECO:0000256" key="1">
    <source>
        <dbReference type="ARBA" id="ARBA00006611"/>
    </source>
</evidence>
<evidence type="ECO:0000259" key="4">
    <source>
        <dbReference type="SMART" id="SM00382"/>
    </source>
</evidence>
<dbReference type="SMART" id="SM00382">
    <property type="entry name" value="AAA"/>
    <property type="match status" value="1"/>
</dbReference>
<keyword evidence="2" id="KW-0547">Nucleotide-binding</keyword>
<evidence type="ECO:0000313" key="6">
    <source>
        <dbReference type="Proteomes" id="UP000177912"/>
    </source>
</evidence>
<dbReference type="GO" id="GO:0016887">
    <property type="term" value="F:ATP hydrolysis activity"/>
    <property type="evidence" value="ECO:0007669"/>
    <property type="project" value="TreeGrafter"/>
</dbReference>
<evidence type="ECO:0000256" key="2">
    <source>
        <dbReference type="ARBA" id="ARBA00022741"/>
    </source>
</evidence>
<dbReference type="InterPro" id="IPR001482">
    <property type="entry name" value="T2SS/T4SS_dom"/>
</dbReference>